<feature type="transmembrane region" description="Helical" evidence="1">
    <location>
        <begin position="39"/>
        <end position="58"/>
    </location>
</feature>
<keyword evidence="1" id="KW-0472">Membrane</keyword>
<feature type="transmembrane region" description="Helical" evidence="1">
    <location>
        <begin position="7"/>
        <end position="27"/>
    </location>
</feature>
<evidence type="ECO:0000313" key="2">
    <source>
        <dbReference type="EMBL" id="WCO01619.1"/>
    </source>
</evidence>
<keyword evidence="1" id="KW-0812">Transmembrane</keyword>
<gene>
    <name evidence="2" type="ORF">MUN68_016350</name>
</gene>
<name>A0ABY7RWU2_9FLAO</name>
<reference evidence="2 3" key="1">
    <citation type="submission" date="2023-01" db="EMBL/GenBank/DDBJ databases">
        <title>Psychroserpens ponticola sp. nov., isolated from seawater.</title>
        <authorList>
            <person name="Kristyanto S."/>
            <person name="Jung J."/>
            <person name="Kim J.M."/>
            <person name="Jeon C.O."/>
        </authorList>
    </citation>
    <scope>NUCLEOTIDE SEQUENCE [LARGE SCALE GENOMIC DNA]</scope>
    <source>
        <strain evidence="2 3">MSW6</strain>
    </source>
</reference>
<dbReference type="Proteomes" id="UP001202717">
    <property type="component" value="Chromosome"/>
</dbReference>
<feature type="transmembrane region" description="Helical" evidence="1">
    <location>
        <begin position="103"/>
        <end position="124"/>
    </location>
</feature>
<protein>
    <submittedName>
        <fullName evidence="2">DUF6168 family protein</fullName>
    </submittedName>
</protein>
<evidence type="ECO:0000313" key="3">
    <source>
        <dbReference type="Proteomes" id="UP001202717"/>
    </source>
</evidence>
<dbReference type="InterPro" id="IPR046166">
    <property type="entry name" value="DUF6168"/>
</dbReference>
<keyword evidence="1" id="KW-1133">Transmembrane helix</keyword>
<proteinExistence type="predicted"/>
<dbReference type="Pfam" id="PF19665">
    <property type="entry name" value="DUF6168"/>
    <property type="match status" value="1"/>
</dbReference>
<keyword evidence="3" id="KW-1185">Reference proteome</keyword>
<dbReference type="RefSeq" id="WP_249992944.1">
    <property type="nucleotide sequence ID" value="NZ_CP116221.1"/>
</dbReference>
<feature type="transmembrane region" description="Helical" evidence="1">
    <location>
        <begin position="70"/>
        <end position="91"/>
    </location>
</feature>
<accession>A0ABY7RWU2</accession>
<sequence>MKHTFTLFSIKLSILLSVAFAIHLFILSSKSLPLYDNKIVLAYVVNAVLAITIFGFLFKMKEKYKEQLGFLFLGGSALKFVVFFIVFYPFYKADGDISKLEFAAFFVPYMLSLFLETFSLAKWLNKME</sequence>
<dbReference type="EMBL" id="CP116221">
    <property type="protein sequence ID" value="WCO01619.1"/>
    <property type="molecule type" value="Genomic_DNA"/>
</dbReference>
<evidence type="ECO:0000256" key="1">
    <source>
        <dbReference type="SAM" id="Phobius"/>
    </source>
</evidence>
<organism evidence="2 3">
    <name type="scientific">Psychroserpens ponticola</name>
    <dbReference type="NCBI Taxonomy" id="2932268"/>
    <lineage>
        <taxon>Bacteria</taxon>
        <taxon>Pseudomonadati</taxon>
        <taxon>Bacteroidota</taxon>
        <taxon>Flavobacteriia</taxon>
        <taxon>Flavobacteriales</taxon>
        <taxon>Flavobacteriaceae</taxon>
        <taxon>Psychroserpens</taxon>
    </lineage>
</organism>